<organism evidence="2 3">
    <name type="scientific">Thamnidium elegans</name>
    <dbReference type="NCBI Taxonomy" id="101142"/>
    <lineage>
        <taxon>Eukaryota</taxon>
        <taxon>Fungi</taxon>
        <taxon>Fungi incertae sedis</taxon>
        <taxon>Mucoromycota</taxon>
        <taxon>Mucoromycotina</taxon>
        <taxon>Mucoromycetes</taxon>
        <taxon>Mucorales</taxon>
        <taxon>Mucorineae</taxon>
        <taxon>Mucoraceae</taxon>
        <taxon>Thamnidium</taxon>
    </lineage>
</organism>
<protein>
    <submittedName>
        <fullName evidence="2">Uncharacterized protein</fullName>
    </submittedName>
</protein>
<sequence length="427" mass="48446">MTRTKVLPLPQIINKNITNQFNSSGPSAVFNVNQAFTDTTGTTSFKRNYAEKSVDKKVIQKRKPNLDYLNEGEGPVIYDDSTKNWCLQNGLNLSEKLHDFRDRSIQHIAENNGPANVYEELAINGIMFLTNDARHHYRIGQEDFETATLEVLNNYVTNAVCDNMTGEIKKISKLSKINGDGAIDQADIWCSNSIVAKNKMEKKIARVVSSVLRNIQMKKVQRMKEPLFCSQLIEPIVCPFLSESEDVVLKGSSEESTGSKARRGKEGRIPDLSLCVEVKGFQHALFLCEVKTISYMNSENSSPDPDFIKLINEMKDELDNMGDVKDESRVVYSLLVQGEKCRMFALDFKFNKLYRLVLLDHFYLPIDKYDIQRLDGCFDAMLYLEVLVNNLADTFTSFYYDSCPSSPTSPGRLTIKPLKSFSSPHKE</sequence>
<accession>A0A8H7VTD8</accession>
<comment type="caution">
    <text evidence="2">The sequence shown here is derived from an EMBL/GenBank/DDBJ whole genome shotgun (WGS) entry which is preliminary data.</text>
</comment>
<evidence type="ECO:0000313" key="3">
    <source>
        <dbReference type="Proteomes" id="UP000613177"/>
    </source>
</evidence>
<evidence type="ECO:0000256" key="1">
    <source>
        <dbReference type="SAM" id="MobiDB-lite"/>
    </source>
</evidence>
<dbReference type="Proteomes" id="UP000613177">
    <property type="component" value="Unassembled WGS sequence"/>
</dbReference>
<feature type="region of interest" description="Disordered" evidence="1">
    <location>
        <begin position="405"/>
        <end position="427"/>
    </location>
</feature>
<dbReference type="AlphaFoldDB" id="A0A8H7VTD8"/>
<evidence type="ECO:0000313" key="2">
    <source>
        <dbReference type="EMBL" id="KAG2230677.1"/>
    </source>
</evidence>
<keyword evidence="3" id="KW-1185">Reference proteome</keyword>
<name>A0A8H7VTD8_9FUNG</name>
<gene>
    <name evidence="2" type="ORF">INT48_008018</name>
</gene>
<dbReference type="EMBL" id="JAEPRE010000189">
    <property type="protein sequence ID" value="KAG2230677.1"/>
    <property type="molecule type" value="Genomic_DNA"/>
</dbReference>
<proteinExistence type="predicted"/>
<reference evidence="2" key="1">
    <citation type="submission" date="2021-01" db="EMBL/GenBank/DDBJ databases">
        <title>Metabolic potential, ecology and presence of endohyphal bacteria is reflected in genomic diversity of Mucoromycotina.</title>
        <authorList>
            <person name="Muszewska A."/>
            <person name="Okrasinska A."/>
            <person name="Steczkiewicz K."/>
            <person name="Drgas O."/>
            <person name="Orlowska M."/>
            <person name="Perlinska-Lenart U."/>
            <person name="Aleksandrzak-Piekarczyk T."/>
            <person name="Szatraj K."/>
            <person name="Zielenkiewicz U."/>
            <person name="Pilsyk S."/>
            <person name="Malc E."/>
            <person name="Mieczkowski P."/>
            <person name="Kruszewska J.S."/>
            <person name="Biernat P."/>
            <person name="Pawlowska J."/>
        </authorList>
    </citation>
    <scope>NUCLEOTIDE SEQUENCE</scope>
    <source>
        <strain evidence="2">WA0000018081</strain>
    </source>
</reference>